<dbReference type="AlphaFoldDB" id="A0A212IME1"/>
<feature type="transmembrane region" description="Helical" evidence="1">
    <location>
        <begin position="21"/>
        <end position="39"/>
    </location>
</feature>
<evidence type="ECO:0000313" key="2">
    <source>
        <dbReference type="EMBL" id="SBV66206.1"/>
    </source>
</evidence>
<feature type="transmembrane region" description="Helical" evidence="1">
    <location>
        <begin position="79"/>
        <end position="100"/>
    </location>
</feature>
<keyword evidence="1" id="KW-1133">Transmembrane helix</keyword>
<gene>
    <name evidence="2" type="ORF">KL86CIT2_50058</name>
    <name evidence="3" type="ORF">KM92CIT3_80553</name>
</gene>
<accession>A0A212IME1</accession>
<evidence type="ECO:0000256" key="1">
    <source>
        <dbReference type="SAM" id="Phobius"/>
    </source>
</evidence>
<evidence type="ECO:0000313" key="3">
    <source>
        <dbReference type="EMBL" id="SBV67829.1"/>
    </source>
</evidence>
<keyword evidence="1" id="KW-0812">Transmembrane</keyword>
<proteinExistence type="predicted"/>
<organism evidence="3">
    <name type="scientific">uncultured Citrobacter sp</name>
    <dbReference type="NCBI Taxonomy" id="200446"/>
    <lineage>
        <taxon>Bacteria</taxon>
        <taxon>Pseudomonadati</taxon>
        <taxon>Pseudomonadota</taxon>
        <taxon>Gammaproteobacteria</taxon>
        <taxon>Enterobacterales</taxon>
        <taxon>Enterobacteriaceae</taxon>
        <taxon>Citrobacter</taxon>
        <taxon>environmental samples</taxon>
    </lineage>
</organism>
<protein>
    <submittedName>
        <fullName evidence="3">Uncharacterized protein</fullName>
    </submittedName>
</protein>
<sequence>MFKSFDTTWLKQALLRVCQSGWTILVLVGISMVLCNFHGRHAFLVWWLAFSGVVLIGFSIFLGNLPYRLIEPGRRISRYACFWAWLIWAVGGVCLALSPFFATPAILILLNPAGAFLGVLFCLWVSRKGLLAWIQ</sequence>
<feature type="transmembrane region" description="Helical" evidence="1">
    <location>
        <begin position="106"/>
        <end position="125"/>
    </location>
</feature>
<dbReference type="EMBL" id="FLUB01000020">
    <property type="protein sequence ID" value="SBV67829.1"/>
    <property type="molecule type" value="Genomic_DNA"/>
</dbReference>
<name>A0A212IME1_9ENTR</name>
<dbReference type="RefSeq" id="WP_175329975.1">
    <property type="nucleotide sequence ID" value="NZ_LT598669.1"/>
</dbReference>
<dbReference type="EMBL" id="FLUA01000049">
    <property type="protein sequence ID" value="SBV66206.1"/>
    <property type="molecule type" value="Genomic_DNA"/>
</dbReference>
<feature type="transmembrane region" description="Helical" evidence="1">
    <location>
        <begin position="45"/>
        <end position="67"/>
    </location>
</feature>
<keyword evidence="1" id="KW-0472">Membrane</keyword>
<reference evidence="3" key="1">
    <citation type="submission" date="2016-04" db="EMBL/GenBank/DDBJ databases">
        <authorList>
            <person name="Evans L.H."/>
            <person name="Alamgir A."/>
            <person name="Owens N."/>
            <person name="Weber N.D."/>
            <person name="Virtaneva K."/>
            <person name="Barbian K."/>
            <person name="Babar A."/>
            <person name="Rosenke K."/>
        </authorList>
    </citation>
    <scope>NUCLEOTIDE SEQUENCE</scope>
    <source>
        <strain evidence="2">86-2</strain>
        <strain evidence="3">92-3</strain>
    </source>
</reference>